<dbReference type="EMBL" id="WKKH01000024">
    <property type="protein sequence ID" value="MRX77393.1"/>
    <property type="molecule type" value="Genomic_DNA"/>
</dbReference>
<organism evidence="1 2">
    <name type="scientific">Pedobacter petrophilus</name>
    <dbReference type="NCBI Taxonomy" id="1908241"/>
    <lineage>
        <taxon>Bacteria</taxon>
        <taxon>Pseudomonadati</taxon>
        <taxon>Bacteroidota</taxon>
        <taxon>Sphingobacteriia</taxon>
        <taxon>Sphingobacteriales</taxon>
        <taxon>Sphingobacteriaceae</taxon>
        <taxon>Pedobacter</taxon>
    </lineage>
</organism>
<evidence type="ECO:0000313" key="2">
    <source>
        <dbReference type="Proteomes" id="UP000487757"/>
    </source>
</evidence>
<protein>
    <submittedName>
        <fullName evidence="1">Uncharacterized protein</fullName>
    </submittedName>
</protein>
<proteinExistence type="predicted"/>
<reference evidence="1 2" key="1">
    <citation type="submission" date="2019-11" db="EMBL/GenBank/DDBJ databases">
        <title>Pedobacter petrophilus genome.</title>
        <authorList>
            <person name="Feldbauer M.J."/>
            <person name="Newman J.D."/>
        </authorList>
    </citation>
    <scope>NUCLEOTIDE SEQUENCE [LARGE SCALE GENOMIC DNA]</scope>
    <source>
        <strain evidence="1 2">LMG 29686</strain>
    </source>
</reference>
<sequence>MKKLELVNFGVQEMDAKEMRLENGGKFLADYLVGHIIDAWVEIWYAAGQEGGRYQQSLPSGLKK</sequence>
<evidence type="ECO:0000313" key="1">
    <source>
        <dbReference type="EMBL" id="MRX77393.1"/>
    </source>
</evidence>
<comment type="caution">
    <text evidence="1">The sequence shown here is derived from an EMBL/GenBank/DDBJ whole genome shotgun (WGS) entry which is preliminary data.</text>
</comment>
<dbReference type="RefSeq" id="WP_154281772.1">
    <property type="nucleotide sequence ID" value="NZ_JBHUJQ010000001.1"/>
</dbReference>
<dbReference type="AlphaFoldDB" id="A0A7K0G0M0"/>
<dbReference type="Proteomes" id="UP000487757">
    <property type="component" value="Unassembled WGS sequence"/>
</dbReference>
<dbReference type="OrthoDB" id="714401at2"/>
<name>A0A7K0G0M0_9SPHI</name>
<gene>
    <name evidence="1" type="ORF">GJU39_15000</name>
</gene>
<keyword evidence="2" id="KW-1185">Reference proteome</keyword>
<accession>A0A7K0G0M0</accession>